<keyword evidence="1" id="KW-0472">Membrane</keyword>
<evidence type="ECO:0000313" key="2">
    <source>
        <dbReference type="EMBL" id="TCG04912.1"/>
    </source>
</evidence>
<organism evidence="2 3">
    <name type="scientific">Paraburkholderia steynii</name>
    <dbReference type="NCBI Taxonomy" id="1245441"/>
    <lineage>
        <taxon>Bacteria</taxon>
        <taxon>Pseudomonadati</taxon>
        <taxon>Pseudomonadota</taxon>
        <taxon>Betaproteobacteria</taxon>
        <taxon>Burkholderiales</taxon>
        <taxon>Burkholderiaceae</taxon>
        <taxon>Paraburkholderia</taxon>
    </lineage>
</organism>
<proteinExistence type="predicted"/>
<keyword evidence="3" id="KW-1185">Reference proteome</keyword>
<comment type="caution">
    <text evidence="2">The sequence shown here is derived from an EMBL/GenBank/DDBJ whole genome shotgun (WGS) entry which is preliminary data.</text>
</comment>
<accession>A0A4R0X7Q6</accession>
<evidence type="ECO:0000313" key="3">
    <source>
        <dbReference type="Proteomes" id="UP000294200"/>
    </source>
</evidence>
<reference evidence="2 3" key="1">
    <citation type="submission" date="2017-02" db="EMBL/GenBank/DDBJ databases">
        <title>Paraburkholderia sophoroidis sp. nov. and Paraburkholderia steynii sp. nov. rhizobial symbionts of the fynbos legume Hypocalyptus sophoroides.</title>
        <authorList>
            <person name="Steenkamp E.T."/>
            <person name="Beukes C.W."/>
            <person name="Van Zyl E."/>
            <person name="Avontuur J."/>
            <person name="Chan W.Y."/>
            <person name="Hassen A."/>
            <person name="Palmer M."/>
            <person name="Mthombeni L."/>
            <person name="Phalane F."/>
            <person name="Sereme K."/>
            <person name="Venter S.N."/>
        </authorList>
    </citation>
    <scope>NUCLEOTIDE SEQUENCE [LARGE SCALE GENOMIC DNA]</scope>
    <source>
        <strain evidence="2 3">HC1.1ba</strain>
    </source>
</reference>
<gene>
    <name evidence="2" type="ORF">BZM27_37440</name>
</gene>
<dbReference type="EMBL" id="MWML01000209">
    <property type="protein sequence ID" value="TCG04912.1"/>
    <property type="molecule type" value="Genomic_DNA"/>
</dbReference>
<dbReference type="AlphaFoldDB" id="A0A4R0X7Q6"/>
<keyword evidence="1" id="KW-0812">Transmembrane</keyword>
<feature type="transmembrane region" description="Helical" evidence="1">
    <location>
        <begin position="37"/>
        <end position="57"/>
    </location>
</feature>
<keyword evidence="1" id="KW-1133">Transmembrane helix</keyword>
<sequence length="69" mass="7617">MLYVVLPVTSQRIIASLALTVTDAAIKITAPARRVRFVKLFIGLSLAASPAFSYSFFLTVEYDSSNQYL</sequence>
<dbReference type="Proteomes" id="UP000294200">
    <property type="component" value="Unassembled WGS sequence"/>
</dbReference>
<name>A0A4R0X7Q6_9BURK</name>
<protein>
    <submittedName>
        <fullName evidence="2">Uncharacterized protein</fullName>
    </submittedName>
</protein>
<evidence type="ECO:0000256" key="1">
    <source>
        <dbReference type="SAM" id="Phobius"/>
    </source>
</evidence>